<dbReference type="Gene3D" id="3.30.700.10">
    <property type="entry name" value="Glycoprotein, Type 4 Pilin"/>
    <property type="match status" value="1"/>
</dbReference>
<feature type="transmembrane region" description="Helical" evidence="1">
    <location>
        <begin position="12"/>
        <end position="32"/>
    </location>
</feature>
<keyword evidence="3" id="KW-1185">Reference proteome</keyword>
<evidence type="ECO:0000313" key="2">
    <source>
        <dbReference type="EMBL" id="GAA0865834.1"/>
    </source>
</evidence>
<keyword evidence="1" id="KW-1133">Transmembrane helix</keyword>
<dbReference type="InterPro" id="IPR045584">
    <property type="entry name" value="Pilin-like"/>
</dbReference>
<dbReference type="InterPro" id="IPR012902">
    <property type="entry name" value="N_methyl_site"/>
</dbReference>
<dbReference type="PROSITE" id="PS00409">
    <property type="entry name" value="PROKAR_NTER_METHYL"/>
    <property type="match status" value="1"/>
</dbReference>
<dbReference type="Proteomes" id="UP001400965">
    <property type="component" value="Unassembled WGS sequence"/>
</dbReference>
<dbReference type="Pfam" id="PF07963">
    <property type="entry name" value="N_methyl"/>
    <property type="match status" value="1"/>
</dbReference>
<accession>A0ABN1M980</accession>
<dbReference type="RefSeq" id="WP_346046495.1">
    <property type="nucleotide sequence ID" value="NZ_BAAACP010000019.1"/>
</dbReference>
<organism evidence="2 3">
    <name type="scientific">Paraclostridium tenue</name>
    <dbReference type="NCBI Taxonomy" id="1737"/>
    <lineage>
        <taxon>Bacteria</taxon>
        <taxon>Bacillati</taxon>
        <taxon>Bacillota</taxon>
        <taxon>Clostridia</taxon>
        <taxon>Peptostreptococcales</taxon>
        <taxon>Peptostreptococcaceae</taxon>
        <taxon>Paraclostridium</taxon>
    </lineage>
</organism>
<name>A0ABN1M980_9FIRM</name>
<protein>
    <submittedName>
        <fullName evidence="2">Type II secretion system protein</fullName>
    </submittedName>
</protein>
<comment type="caution">
    <text evidence="2">The sequence shown here is derived from an EMBL/GenBank/DDBJ whole genome shotgun (WGS) entry which is preliminary data.</text>
</comment>
<proteinExistence type="predicted"/>
<reference evidence="2 3" key="1">
    <citation type="journal article" date="2019" name="Int. J. Syst. Evol. Microbiol.">
        <title>The Global Catalogue of Microorganisms (GCM) 10K type strain sequencing project: providing services to taxonomists for standard genome sequencing and annotation.</title>
        <authorList>
            <consortium name="The Broad Institute Genomics Platform"/>
            <consortium name="The Broad Institute Genome Sequencing Center for Infectious Disease"/>
            <person name="Wu L."/>
            <person name="Ma J."/>
        </authorList>
    </citation>
    <scope>NUCLEOTIDE SEQUENCE [LARGE SCALE GENOMIC DNA]</scope>
    <source>
        <strain evidence="2 3">JCM 6486</strain>
    </source>
</reference>
<keyword evidence="1" id="KW-0812">Transmembrane</keyword>
<keyword evidence="1" id="KW-0472">Membrane</keyword>
<dbReference type="NCBIfam" id="TIGR02532">
    <property type="entry name" value="IV_pilin_GFxxxE"/>
    <property type="match status" value="1"/>
</dbReference>
<evidence type="ECO:0000313" key="3">
    <source>
        <dbReference type="Proteomes" id="UP001400965"/>
    </source>
</evidence>
<dbReference type="SUPFAM" id="SSF54523">
    <property type="entry name" value="Pili subunits"/>
    <property type="match status" value="1"/>
</dbReference>
<gene>
    <name evidence="2" type="ORF">GCM10008917_24840</name>
</gene>
<sequence length="124" mass="13822">MNNKMKKRRGFTLIELVMVVAILGTLSSIALVKFTDVGKDSKVNSDYVTANNIATAAKLALNSNVDENNIDLSYLVNEKYLESIPKPQSVDGKEFEVNVSNGNVTVKIDNKFFYPREMKTISDQ</sequence>
<dbReference type="EMBL" id="BAAACP010000019">
    <property type="protein sequence ID" value="GAA0865834.1"/>
    <property type="molecule type" value="Genomic_DNA"/>
</dbReference>
<evidence type="ECO:0000256" key="1">
    <source>
        <dbReference type="SAM" id="Phobius"/>
    </source>
</evidence>